<comment type="pathway">
    <text evidence="4">Cofactor biosynthesis; ubiquinone biosynthesis.</text>
</comment>
<dbReference type="PANTHER" id="PTHR38683:SF1">
    <property type="entry name" value="CHORISMATE PYRUVATE-LYASE"/>
    <property type="match status" value="1"/>
</dbReference>
<evidence type="ECO:0000256" key="3">
    <source>
        <dbReference type="ARBA" id="ARBA00023239"/>
    </source>
</evidence>
<dbReference type="EC" id="4.1.3.40" evidence="4"/>
<evidence type="ECO:0000256" key="2">
    <source>
        <dbReference type="ARBA" id="ARBA00022688"/>
    </source>
</evidence>
<dbReference type="HAMAP" id="MF_01632">
    <property type="entry name" value="UbiC"/>
    <property type="match status" value="1"/>
</dbReference>
<evidence type="ECO:0000313" key="5">
    <source>
        <dbReference type="EMBL" id="MDP9499527.1"/>
    </source>
</evidence>
<dbReference type="PANTHER" id="PTHR38683">
    <property type="entry name" value="CHORISMATE PYRUVATE-LYASE"/>
    <property type="match status" value="1"/>
</dbReference>
<evidence type="ECO:0000256" key="1">
    <source>
        <dbReference type="ARBA" id="ARBA00022490"/>
    </source>
</evidence>
<comment type="function">
    <text evidence="4">Removes the pyruvyl group from chorismate, with concomitant aromatization of the ring, to provide 4-hydroxybenzoate (4HB) for the ubiquinone pathway.</text>
</comment>
<keyword evidence="6" id="KW-1185">Reference proteome</keyword>
<dbReference type="InterPro" id="IPR028978">
    <property type="entry name" value="Chorismate_lyase_/UTRA_dom_sf"/>
</dbReference>
<accession>A0ABT9KEA1</accession>
<comment type="caution">
    <text evidence="5">The sequence shown here is derived from an EMBL/GenBank/DDBJ whole genome shotgun (WGS) entry which is preliminary data.</text>
</comment>
<comment type="similarity">
    <text evidence="4">Belongs to the UbiC family.</text>
</comment>
<evidence type="ECO:0000256" key="4">
    <source>
        <dbReference type="HAMAP-Rule" id="MF_01632"/>
    </source>
</evidence>
<comment type="caution">
    <text evidence="4">Lacks conserved residue(s) required for the propagation of feature annotation.</text>
</comment>
<name>A0ABT9KEA1_9PAST</name>
<gene>
    <name evidence="4" type="primary">ubiC</name>
    <name evidence="5" type="ORF">O7M46_00945</name>
</gene>
<feature type="binding site" evidence="4">
    <location>
        <position position="76"/>
    </location>
    <ligand>
        <name>substrate</name>
    </ligand>
</feature>
<feature type="binding site" evidence="4">
    <location>
        <position position="113"/>
    </location>
    <ligand>
        <name>substrate</name>
    </ligand>
</feature>
<proteinExistence type="inferred from homology"/>
<keyword evidence="4" id="KW-0670">Pyruvate</keyword>
<dbReference type="EMBL" id="JAQAHH010000002">
    <property type="protein sequence ID" value="MDP9499527.1"/>
    <property type="molecule type" value="Genomic_DNA"/>
</dbReference>
<dbReference type="GO" id="GO:0008813">
    <property type="term" value="F:chorismate lyase activity"/>
    <property type="evidence" value="ECO:0007669"/>
    <property type="project" value="UniProtKB-EC"/>
</dbReference>
<reference evidence="5 6" key="1">
    <citation type="submission" date="2022-12" db="EMBL/GenBank/DDBJ databases">
        <title>Genome sequence of Pasteurellaceae Bisgaard Taxon 45.</title>
        <authorList>
            <person name="Foggin C."/>
            <person name="Rosen L.E."/>
            <person name="Henton M."/>
            <person name="Buys A."/>
            <person name="Floyd T."/>
            <person name="Turner A.D."/>
            <person name="Tarbin J."/>
            <person name="Lloyd A.S."/>
            <person name="Chaitezvi C."/>
            <person name="Ellis R.J."/>
            <person name="Roberts H.C."/>
            <person name="Dastjerdi A."/>
            <person name="Nunez A."/>
            <person name="Van Vliet A.H."/>
            <person name="Steinbach F."/>
        </authorList>
    </citation>
    <scope>NUCLEOTIDE SEQUENCE [LARGE SCALE GENOMIC DNA]</scope>
    <source>
        <strain evidence="5 6">VF20HR</strain>
    </source>
</reference>
<dbReference type="InterPro" id="IPR007440">
    <property type="entry name" value="Chorismate--pyruvate_lyase"/>
</dbReference>
<protein>
    <recommendedName>
        <fullName evidence="4">Probable chorismate pyruvate-lyase</fullName>
        <shortName evidence="4">CL</shortName>
        <shortName evidence="4">CPL</shortName>
        <ecNumber evidence="4">4.1.3.40</ecNumber>
    </recommendedName>
</protein>
<keyword evidence="3 4" id="KW-0456">Lyase</keyword>
<feature type="binding site" evidence="4">
    <location>
        <position position="156"/>
    </location>
    <ligand>
        <name>substrate</name>
    </ligand>
</feature>
<dbReference type="Pfam" id="PF04345">
    <property type="entry name" value="Chor_lyase"/>
    <property type="match status" value="1"/>
</dbReference>
<comment type="subcellular location">
    <subcellularLocation>
        <location evidence="4">Cytoplasm</location>
    </subcellularLocation>
</comment>
<dbReference type="Gene3D" id="3.40.1410.10">
    <property type="entry name" value="Chorismate lyase-like"/>
    <property type="match status" value="1"/>
</dbReference>
<dbReference type="Proteomes" id="UP001224083">
    <property type="component" value="Unassembled WGS sequence"/>
</dbReference>
<keyword evidence="1 4" id="KW-0963">Cytoplasm</keyword>
<comment type="catalytic activity">
    <reaction evidence="4">
        <text>chorismate = 4-hydroxybenzoate + pyruvate</text>
        <dbReference type="Rhea" id="RHEA:16505"/>
        <dbReference type="ChEBI" id="CHEBI:15361"/>
        <dbReference type="ChEBI" id="CHEBI:17879"/>
        <dbReference type="ChEBI" id="CHEBI:29748"/>
        <dbReference type="EC" id="4.1.3.40"/>
    </reaction>
</comment>
<dbReference type="SUPFAM" id="SSF64288">
    <property type="entry name" value="Chorismate lyase-like"/>
    <property type="match status" value="1"/>
</dbReference>
<sequence length="169" mass="19794">MSDYSQLIQHADWQHSMETVPSFVSSWLNLSSSLTATLTQTFGEVHVSVLSESWITFLNDNERRFFPKKAARFWCREVMLKNQDTPLIFARTLMPDSLLAQHIELQQLGNRALGEWLFMRPDRIRQRLEWTQDQATGLYARRALMQIGQESMVVAELFLTPRIFTRTIK</sequence>
<organism evidence="5 6">
    <name type="scientific">Bisgaard Taxon 45</name>
    <dbReference type="NCBI Taxonomy" id="304289"/>
    <lineage>
        <taxon>Bacteria</taxon>
        <taxon>Pseudomonadati</taxon>
        <taxon>Pseudomonadota</taxon>
        <taxon>Gammaproteobacteria</taxon>
        <taxon>Pasteurellales</taxon>
        <taxon>Pasteurellaceae</taxon>
    </lineage>
</organism>
<evidence type="ECO:0000313" key="6">
    <source>
        <dbReference type="Proteomes" id="UP001224083"/>
    </source>
</evidence>
<keyword evidence="2 4" id="KW-0831">Ubiquinone biosynthesis</keyword>